<evidence type="ECO:0000313" key="1">
    <source>
        <dbReference type="EMBL" id="MBB5724076.1"/>
    </source>
</evidence>
<comment type="caution">
    <text evidence="1">The sequence shown here is derived from an EMBL/GenBank/DDBJ whole genome shotgun (WGS) entry which is preliminary data.</text>
</comment>
<name>A0A7W9F1L0_9RHOB</name>
<gene>
    <name evidence="1" type="ORF">FHS72_003727</name>
</gene>
<dbReference type="Proteomes" id="UP000535415">
    <property type="component" value="Unassembled WGS sequence"/>
</dbReference>
<protein>
    <submittedName>
        <fullName evidence="1">Uncharacterized protein</fullName>
    </submittedName>
</protein>
<keyword evidence="2" id="KW-1185">Reference proteome</keyword>
<dbReference type="EMBL" id="JACIJM010000022">
    <property type="protein sequence ID" value="MBB5724076.1"/>
    <property type="molecule type" value="Genomic_DNA"/>
</dbReference>
<accession>A0A7W9F1L0</accession>
<proteinExistence type="predicted"/>
<organism evidence="1 2">
    <name type="scientific">Yoonia ponticola</name>
    <dbReference type="NCBI Taxonomy" id="1524255"/>
    <lineage>
        <taxon>Bacteria</taxon>
        <taxon>Pseudomonadati</taxon>
        <taxon>Pseudomonadota</taxon>
        <taxon>Alphaproteobacteria</taxon>
        <taxon>Rhodobacterales</taxon>
        <taxon>Paracoccaceae</taxon>
        <taxon>Yoonia</taxon>
    </lineage>
</organism>
<sequence>MFRHNFLEIMGLTAQILHLVSVRRTCRIARKAPLSGFHEVLGPFVVNALRDTLTAAQLCNAVFTTQTIQNDPDLLFG</sequence>
<evidence type="ECO:0000313" key="2">
    <source>
        <dbReference type="Proteomes" id="UP000535415"/>
    </source>
</evidence>
<reference evidence="1 2" key="1">
    <citation type="submission" date="2020-08" db="EMBL/GenBank/DDBJ databases">
        <title>Genomic Encyclopedia of Type Strains, Phase IV (KMG-IV): sequencing the most valuable type-strain genomes for metagenomic binning, comparative biology and taxonomic classification.</title>
        <authorList>
            <person name="Goeker M."/>
        </authorList>
    </citation>
    <scope>NUCLEOTIDE SEQUENCE [LARGE SCALE GENOMIC DNA]</scope>
    <source>
        <strain evidence="1 2">DSM 101064</strain>
    </source>
</reference>
<dbReference type="AlphaFoldDB" id="A0A7W9F1L0"/>